<feature type="chain" id="PRO_5045795345" evidence="2">
    <location>
        <begin position="21"/>
        <end position="437"/>
    </location>
</feature>
<dbReference type="Proteomes" id="UP000636891">
    <property type="component" value="Unassembled WGS sequence"/>
</dbReference>
<evidence type="ECO:0000256" key="1">
    <source>
        <dbReference type="ARBA" id="ARBA00022801"/>
    </source>
</evidence>
<comment type="caution">
    <text evidence="4">The sequence shown here is derived from an EMBL/GenBank/DDBJ whole genome shotgun (WGS) entry which is preliminary data.</text>
</comment>
<gene>
    <name evidence="4" type="ORF">H8S08_00630</name>
</gene>
<dbReference type="InterPro" id="IPR001466">
    <property type="entry name" value="Beta-lactam-related"/>
</dbReference>
<keyword evidence="2" id="KW-0732">Signal</keyword>
<feature type="signal peptide" evidence="2">
    <location>
        <begin position="1"/>
        <end position="20"/>
    </location>
</feature>
<accession>A0ABR7CIQ1</accession>
<dbReference type="InterPro" id="IPR012338">
    <property type="entry name" value="Beta-lactam/transpept-like"/>
</dbReference>
<proteinExistence type="predicted"/>
<evidence type="ECO:0000256" key="2">
    <source>
        <dbReference type="SAM" id="SignalP"/>
    </source>
</evidence>
<dbReference type="EMBL" id="JACOOK010000001">
    <property type="protein sequence ID" value="MBC5615524.1"/>
    <property type="molecule type" value="Genomic_DNA"/>
</dbReference>
<evidence type="ECO:0000313" key="4">
    <source>
        <dbReference type="EMBL" id="MBC5615524.1"/>
    </source>
</evidence>
<dbReference type="PANTHER" id="PTHR43283">
    <property type="entry name" value="BETA-LACTAMASE-RELATED"/>
    <property type="match status" value="1"/>
</dbReference>
<organism evidence="4 5">
    <name type="scientific">Alistipes hominis</name>
    <dbReference type="NCBI Taxonomy" id="2763015"/>
    <lineage>
        <taxon>Bacteria</taxon>
        <taxon>Pseudomonadati</taxon>
        <taxon>Bacteroidota</taxon>
        <taxon>Bacteroidia</taxon>
        <taxon>Bacteroidales</taxon>
        <taxon>Rikenellaceae</taxon>
        <taxon>Alistipes</taxon>
    </lineage>
</organism>
<evidence type="ECO:0000259" key="3">
    <source>
        <dbReference type="Pfam" id="PF00144"/>
    </source>
</evidence>
<name>A0ABR7CIQ1_9BACT</name>
<dbReference type="Gene3D" id="3.40.710.10">
    <property type="entry name" value="DD-peptidase/beta-lactamase superfamily"/>
    <property type="match status" value="1"/>
</dbReference>
<keyword evidence="5" id="KW-1185">Reference proteome</keyword>
<dbReference type="SUPFAM" id="SSF56601">
    <property type="entry name" value="beta-lactamase/transpeptidase-like"/>
    <property type="match status" value="1"/>
</dbReference>
<evidence type="ECO:0000313" key="5">
    <source>
        <dbReference type="Proteomes" id="UP000636891"/>
    </source>
</evidence>
<keyword evidence="1 4" id="KW-0378">Hydrolase</keyword>
<reference evidence="4 5" key="1">
    <citation type="submission" date="2020-08" db="EMBL/GenBank/DDBJ databases">
        <title>Genome public.</title>
        <authorList>
            <person name="Liu C."/>
            <person name="Sun Q."/>
        </authorList>
    </citation>
    <scope>NUCLEOTIDE SEQUENCE [LARGE SCALE GENOMIC DNA]</scope>
    <source>
        <strain evidence="4 5">New-7</strain>
    </source>
</reference>
<sequence>MVRKIVLCFIVWASALSSSARDIPECVRVKLDSMIDDGLKCRAFPGASLVVGDRDGICYARHYGCHDYSGKRPVADGDLFDVASCTKVLSTTFAVMRLYDQGKLKVMEAVGRYLPELAATPVGGISLRELLTHTSGLRAQVFYTPLVRNAAGGSMFSGKRTAAYPHQVGKNYYVAGEIAYDTAYLCSASRPGWRQAADDLYVNPAVDTLILGQIVRDYKPARRGSYLYSDTNFLLLKMIVERVSGRPLDELTRELFAELDCTDTYYNPLQYRDKRNCLPTETDYILGRGTVQGYVHDELGALMGGVGGNAGLFTTACDMARFCEMILGGGTYAGRQVLTRKTVELFTESPYTEQGVWRGLGFDKRDPKTGELGGETRFGHTGFTGTIFWMDSRTGVYMVFLTNAVHPTRVNNKLNASMLRTKIWETLCCMPDSSGSF</sequence>
<dbReference type="RefSeq" id="WP_118656490.1">
    <property type="nucleotide sequence ID" value="NZ_JACOOK010000001.1"/>
</dbReference>
<dbReference type="Pfam" id="PF00144">
    <property type="entry name" value="Beta-lactamase"/>
    <property type="match status" value="1"/>
</dbReference>
<dbReference type="GO" id="GO:0016787">
    <property type="term" value="F:hydrolase activity"/>
    <property type="evidence" value="ECO:0007669"/>
    <property type="project" value="UniProtKB-KW"/>
</dbReference>
<feature type="domain" description="Beta-lactamase-related" evidence="3">
    <location>
        <begin position="31"/>
        <end position="416"/>
    </location>
</feature>
<dbReference type="InterPro" id="IPR050789">
    <property type="entry name" value="Diverse_Enzym_Activities"/>
</dbReference>
<protein>
    <submittedName>
        <fullName evidence="4">Serine hydrolase</fullName>
    </submittedName>
</protein>
<dbReference type="PANTHER" id="PTHR43283:SF11">
    <property type="entry name" value="BETA-LACTAMASE-RELATED DOMAIN-CONTAINING PROTEIN"/>
    <property type="match status" value="1"/>
</dbReference>